<evidence type="ECO:0000313" key="3">
    <source>
        <dbReference type="EMBL" id="WBP86322.1"/>
    </source>
</evidence>
<comment type="similarity">
    <text evidence="1">Belongs to the multicopper oxidase family.</text>
</comment>
<gene>
    <name evidence="3" type="ORF">O1G21_11035</name>
</gene>
<dbReference type="RefSeq" id="WP_270142891.1">
    <property type="nucleotide sequence ID" value="NZ_CP115450.1"/>
</dbReference>
<dbReference type="PANTHER" id="PTHR48267:SF1">
    <property type="entry name" value="BILIRUBIN OXIDASE"/>
    <property type="match status" value="1"/>
</dbReference>
<protein>
    <submittedName>
        <fullName evidence="3">Multicopper oxidase domain-containing protein</fullName>
    </submittedName>
</protein>
<dbReference type="EMBL" id="CP115450">
    <property type="protein sequence ID" value="WBP86322.1"/>
    <property type="molecule type" value="Genomic_DNA"/>
</dbReference>
<dbReference type="InterPro" id="IPR045087">
    <property type="entry name" value="Cu-oxidase_fam"/>
</dbReference>
<dbReference type="Gene3D" id="2.60.40.420">
    <property type="entry name" value="Cupredoxins - blue copper proteins"/>
    <property type="match status" value="3"/>
</dbReference>
<dbReference type="Proteomes" id="UP001212821">
    <property type="component" value="Chromosome"/>
</dbReference>
<dbReference type="PANTHER" id="PTHR48267">
    <property type="entry name" value="CUPREDOXIN SUPERFAMILY PROTEIN"/>
    <property type="match status" value="1"/>
</dbReference>
<name>A0ABY7Q0Y0_9ACTN</name>
<organism evidence="3 4">
    <name type="scientific">Kitasatospora cathayae</name>
    <dbReference type="NCBI Taxonomy" id="3004092"/>
    <lineage>
        <taxon>Bacteria</taxon>
        <taxon>Bacillati</taxon>
        <taxon>Actinomycetota</taxon>
        <taxon>Actinomycetes</taxon>
        <taxon>Kitasatosporales</taxon>
        <taxon>Streptomycetaceae</taxon>
        <taxon>Kitasatospora</taxon>
    </lineage>
</organism>
<sequence>MGDIEVSLAGADVPAGQVGLVRLLHEAVCEVSGGVVALRVLVPRLGGGARRRGRSAAVGLLAVLSSIAVVAPALGAPRVGGLVPQTPLPGECIPQFATPLPVFGPAGSTPRVDAAAHRDLSVAMTETDQEVLPQGRQDTCGMGVTFGKTRVWAYETSDTTSKQVLGPAHWPAVTLEAERSTPTRVTYENRLPSFNPSNPYGPGLVQGLMKVDQTVHWANPLKTPGAGMPVNCDEPQNADNPLCQPYTGPQPAAVHLHGAEISACYDGGPDTWFTPNGLRGSQYCSDDKPGPSEAVYTYQNSQEPGTLWFHDHVLGATRSTVYGGLAGFYFLRDPKEEPKGLPSGPYEIEMALQDRVFDTNSQLLVIPPSNPDYHPFWGVREFGDVATVNGAAWPYLQVEPRRYRFRLLNGANGRRFALHFGGAPVYQIGADDAYLDRPVPVNGTACAGGESTTECSDLDFMPGERADIIVDFTQMAGKTVTVTNTGTLDTPLPNVMQIQVTKPLAGRDESCDPAHPAPEECVCARPEPMVHLIGPDGRPRVKVDNVRQFVLNELNTSSTQPRGGNIEQYVNNTLYDGRESPFIRREFPKDGISELPQVGSTEVWQFINAEDPAQAYHPMHTHLVQFQIVSRQNIDYEKYMKAWDGSFPSSCKPTDVDFCPGYGPPLSYRKPNADGAVGGNPAVSPFLTGDPMPPDPGESGWKDTVKVFPHQVTTVIVRFAPTSVPVHRSRPGLNLFPFDPTVGQYVWHCHVLGHEDNEMMRPYRVVGGRKHAWEDEKANERKSG</sequence>
<keyword evidence="4" id="KW-1185">Reference proteome</keyword>
<dbReference type="SUPFAM" id="SSF49503">
    <property type="entry name" value="Cupredoxins"/>
    <property type="match status" value="3"/>
</dbReference>
<accession>A0ABY7Q0Y0</accession>
<dbReference type="InterPro" id="IPR011706">
    <property type="entry name" value="Cu-oxidase_C"/>
</dbReference>
<evidence type="ECO:0000259" key="2">
    <source>
        <dbReference type="Pfam" id="PF07731"/>
    </source>
</evidence>
<dbReference type="Pfam" id="PF07731">
    <property type="entry name" value="Cu-oxidase_2"/>
    <property type="match status" value="1"/>
</dbReference>
<evidence type="ECO:0000313" key="4">
    <source>
        <dbReference type="Proteomes" id="UP001212821"/>
    </source>
</evidence>
<evidence type="ECO:0000256" key="1">
    <source>
        <dbReference type="ARBA" id="ARBA00010609"/>
    </source>
</evidence>
<feature type="domain" description="Plastocyanin-like" evidence="2">
    <location>
        <begin position="586"/>
        <end position="717"/>
    </location>
</feature>
<dbReference type="InterPro" id="IPR008972">
    <property type="entry name" value="Cupredoxin"/>
</dbReference>
<proteinExistence type="inferred from homology"/>
<reference evidence="4" key="1">
    <citation type="submission" date="2022-12" db="EMBL/GenBank/DDBJ databases">
        <authorList>
            <person name="Mo P."/>
        </authorList>
    </citation>
    <scope>NUCLEOTIDE SEQUENCE [LARGE SCALE GENOMIC DNA]</scope>
    <source>
        <strain evidence="4">HUAS 3-15</strain>
    </source>
</reference>